<name>A0A8S1TYU0_PAROT</name>
<keyword evidence="7" id="KW-0175">Coiled coil</keyword>
<feature type="transmembrane region" description="Helical" evidence="8">
    <location>
        <begin position="87"/>
        <end position="109"/>
    </location>
</feature>
<sequence>MIGLFQIIANSITHQKESINNKQTQILNLQREINKIFENIEQVDINLQKLLLSQEQLFQNLGQWQSQIFQKAQSINEMEKQIDNLRIIINFLSILVAHCYLFLVCYQLLFSHHLHSLLNIFNSDICFQLLYHLNSRQMQYLELVKYMMSGIATLIAVLGLQVTEMSLYYTFSEIIDTFQISSKLHPIYDNRFNHNSNLINCIFFHIFIECLYNLFYLKRISLQTKQILQKKSIKQMIFWEFYCLNLQVIVQMQVNQFKIVLAEQYNIHKNQGNVAIVFCDICKFDQIIMEEQENIISFLDDLFQPFDKYCEICGVYKIETVVKTYMAAAGLKACESELAYLSEIQPVQRALNLAEMMITYIRSKLWGHQSQPLIGKIGIHYGRAISGVIGFHKPQFSLIGDTVNTSMFNRLRRQNHFV</sequence>
<dbReference type="CDD" id="cd07302">
    <property type="entry name" value="CHD"/>
    <property type="match status" value="1"/>
</dbReference>
<dbReference type="SMART" id="SM00044">
    <property type="entry name" value="CYCc"/>
    <property type="match status" value="1"/>
</dbReference>
<dbReference type="PANTHER" id="PTHR45627">
    <property type="entry name" value="ADENYLATE CYCLASE TYPE 1"/>
    <property type="match status" value="1"/>
</dbReference>
<feature type="domain" description="Guanylate cyclase" evidence="9">
    <location>
        <begin position="275"/>
        <end position="406"/>
    </location>
</feature>
<comment type="subcellular location">
    <subcellularLocation>
        <location evidence="1">Membrane</location>
    </subcellularLocation>
</comment>
<dbReference type="EMBL" id="CAJJDP010000033">
    <property type="protein sequence ID" value="CAD8157448.1"/>
    <property type="molecule type" value="Genomic_DNA"/>
</dbReference>
<evidence type="ECO:0000256" key="6">
    <source>
        <dbReference type="ARBA" id="ARBA00023239"/>
    </source>
</evidence>
<feature type="coiled-coil region" evidence="7">
    <location>
        <begin position="12"/>
        <end position="46"/>
    </location>
</feature>
<keyword evidence="6" id="KW-0456">Lyase</keyword>
<evidence type="ECO:0000256" key="4">
    <source>
        <dbReference type="ARBA" id="ARBA00022989"/>
    </source>
</evidence>
<dbReference type="GO" id="GO:0005886">
    <property type="term" value="C:plasma membrane"/>
    <property type="evidence" value="ECO:0007669"/>
    <property type="project" value="TreeGrafter"/>
</dbReference>
<reference evidence="10" key="1">
    <citation type="submission" date="2021-01" db="EMBL/GenBank/DDBJ databases">
        <authorList>
            <consortium name="Genoscope - CEA"/>
            <person name="William W."/>
        </authorList>
    </citation>
    <scope>NUCLEOTIDE SEQUENCE</scope>
</reference>
<evidence type="ECO:0000259" key="9">
    <source>
        <dbReference type="PROSITE" id="PS50125"/>
    </source>
</evidence>
<feature type="transmembrane region" description="Helical" evidence="8">
    <location>
        <begin position="197"/>
        <end position="215"/>
    </location>
</feature>
<dbReference type="GO" id="GO:0009190">
    <property type="term" value="P:cyclic nucleotide biosynthetic process"/>
    <property type="evidence" value="ECO:0007669"/>
    <property type="project" value="InterPro"/>
</dbReference>
<evidence type="ECO:0000256" key="5">
    <source>
        <dbReference type="ARBA" id="ARBA00023136"/>
    </source>
</evidence>
<evidence type="ECO:0000256" key="7">
    <source>
        <dbReference type="SAM" id="Coils"/>
    </source>
</evidence>
<dbReference type="OrthoDB" id="354346at2759"/>
<accession>A0A8S1TYU0</accession>
<evidence type="ECO:0000256" key="2">
    <source>
        <dbReference type="ARBA" id="ARBA00022692"/>
    </source>
</evidence>
<keyword evidence="5 8" id="KW-0472">Membrane</keyword>
<dbReference type="Proteomes" id="UP000683925">
    <property type="component" value="Unassembled WGS sequence"/>
</dbReference>
<evidence type="ECO:0000256" key="3">
    <source>
        <dbReference type="ARBA" id="ARBA00022741"/>
    </source>
</evidence>
<organism evidence="10 11">
    <name type="scientific">Paramecium octaurelia</name>
    <dbReference type="NCBI Taxonomy" id="43137"/>
    <lineage>
        <taxon>Eukaryota</taxon>
        <taxon>Sar</taxon>
        <taxon>Alveolata</taxon>
        <taxon>Ciliophora</taxon>
        <taxon>Intramacronucleata</taxon>
        <taxon>Oligohymenophorea</taxon>
        <taxon>Peniculida</taxon>
        <taxon>Parameciidae</taxon>
        <taxon>Paramecium</taxon>
    </lineage>
</organism>
<proteinExistence type="predicted"/>
<protein>
    <recommendedName>
        <fullName evidence="9">Guanylate cyclase domain-containing protein</fullName>
    </recommendedName>
</protein>
<dbReference type="AlphaFoldDB" id="A0A8S1TYU0"/>
<dbReference type="GO" id="GO:0035556">
    <property type="term" value="P:intracellular signal transduction"/>
    <property type="evidence" value="ECO:0007669"/>
    <property type="project" value="InterPro"/>
</dbReference>
<keyword evidence="3" id="KW-0547">Nucleotide-binding</keyword>
<evidence type="ECO:0000256" key="1">
    <source>
        <dbReference type="ARBA" id="ARBA00004370"/>
    </source>
</evidence>
<dbReference type="InterPro" id="IPR001054">
    <property type="entry name" value="A/G_cyclase"/>
</dbReference>
<keyword evidence="2 8" id="KW-0812">Transmembrane</keyword>
<dbReference type="GO" id="GO:0007189">
    <property type="term" value="P:adenylate cyclase-activating G protein-coupled receptor signaling pathway"/>
    <property type="evidence" value="ECO:0007669"/>
    <property type="project" value="TreeGrafter"/>
</dbReference>
<feature type="transmembrane region" description="Helical" evidence="8">
    <location>
        <begin position="143"/>
        <end position="162"/>
    </location>
</feature>
<keyword evidence="11" id="KW-1185">Reference proteome</keyword>
<evidence type="ECO:0000313" key="11">
    <source>
        <dbReference type="Proteomes" id="UP000683925"/>
    </source>
</evidence>
<dbReference type="GO" id="GO:0004016">
    <property type="term" value="F:adenylate cyclase activity"/>
    <property type="evidence" value="ECO:0007669"/>
    <property type="project" value="TreeGrafter"/>
</dbReference>
<keyword evidence="4 8" id="KW-1133">Transmembrane helix</keyword>
<dbReference type="Pfam" id="PF00211">
    <property type="entry name" value="Guanylate_cyc"/>
    <property type="match status" value="1"/>
</dbReference>
<dbReference type="PROSITE" id="PS50125">
    <property type="entry name" value="GUANYLATE_CYCLASE_2"/>
    <property type="match status" value="1"/>
</dbReference>
<dbReference type="PANTHER" id="PTHR45627:SF12">
    <property type="entry name" value="ADENYLATE CYCLASE TYPE 2"/>
    <property type="match status" value="1"/>
</dbReference>
<gene>
    <name evidence="10" type="ORF">POCTA_138.1.T0330319</name>
</gene>
<comment type="caution">
    <text evidence="10">The sequence shown here is derived from an EMBL/GenBank/DDBJ whole genome shotgun (WGS) entry which is preliminary data.</text>
</comment>
<evidence type="ECO:0000313" key="10">
    <source>
        <dbReference type="EMBL" id="CAD8157448.1"/>
    </source>
</evidence>
<dbReference type="GO" id="GO:0000166">
    <property type="term" value="F:nucleotide binding"/>
    <property type="evidence" value="ECO:0007669"/>
    <property type="project" value="UniProtKB-KW"/>
</dbReference>
<evidence type="ECO:0000256" key="8">
    <source>
        <dbReference type="SAM" id="Phobius"/>
    </source>
</evidence>